<evidence type="ECO:0000256" key="2">
    <source>
        <dbReference type="ARBA" id="ARBA00007639"/>
    </source>
</evidence>
<comment type="subcellular location">
    <subcellularLocation>
        <location evidence="1">Cell envelope</location>
    </subcellularLocation>
</comment>
<dbReference type="SUPFAM" id="SSF53822">
    <property type="entry name" value="Periplasmic binding protein-like I"/>
    <property type="match status" value="1"/>
</dbReference>
<evidence type="ECO:0000313" key="4">
    <source>
        <dbReference type="EMBL" id="ETI70184.1"/>
    </source>
</evidence>
<accession>A0AB94ISZ6</accession>
<sequence>MRKTSILILSLIFIILCYLTFISAKKVFRSDWQLPQAIDHRQEQHRLVLITQDMETPFWDKVGKGARKQAKKDGISLEVWGIYGNNQEDFLKKIEIAIHSKVDGIIIQGLDTAEFKELTRIKASFYGIPIITVANDVPMKESLRRTYVGSDQYLAGKMIAQQLLTDVGSEGTAVLMYDSHQVYYQTERLRGIQTVLKDYPNVKIINAETTDTREQIMAATRDVLNRTPNVNAFIVVNANAAGAMAQEIRKRYQAEHYHLYTFDDGPESLTLLKQGRLDAMIEQSPEKMGEISVELIGEWLSGDTVPLNIDGYFTDIKIVKAEDAL</sequence>
<reference evidence="4 5" key="1">
    <citation type="journal article" date="2014" name="Environ. Microbiol.">
        <title>The nitrate-ammonifying and nosZ-carrying bacterium Bacillus vireti is a potent source and sink for nitric and nitrous oxide under high nitrate conditions.</title>
        <authorList>
            <person name="Mania D."/>
            <person name="Heylen K."/>
            <person name="van Spanning R.J."/>
            <person name="Frostegard A."/>
        </authorList>
    </citation>
    <scope>NUCLEOTIDE SEQUENCE [LARGE SCALE GENOMIC DNA]</scope>
    <source>
        <strain evidence="4 5">LMG 21834</strain>
    </source>
</reference>
<proteinExistence type="inferred from homology"/>
<dbReference type="Proteomes" id="UP000018877">
    <property type="component" value="Unassembled WGS sequence"/>
</dbReference>
<evidence type="ECO:0000259" key="3">
    <source>
        <dbReference type="Pfam" id="PF13407"/>
    </source>
</evidence>
<dbReference type="RefSeq" id="WP_024026981.1">
    <property type="nucleotide sequence ID" value="NZ_ALAN01000026.1"/>
</dbReference>
<dbReference type="InterPro" id="IPR025997">
    <property type="entry name" value="SBP_2_dom"/>
</dbReference>
<protein>
    <submittedName>
        <fullName evidence="4">Periplasmic binding protein/LacI transcriptional regulator</fullName>
    </submittedName>
</protein>
<organism evidence="4 5">
    <name type="scientific">Neobacillus vireti LMG 21834</name>
    <dbReference type="NCBI Taxonomy" id="1131730"/>
    <lineage>
        <taxon>Bacteria</taxon>
        <taxon>Bacillati</taxon>
        <taxon>Bacillota</taxon>
        <taxon>Bacilli</taxon>
        <taxon>Bacillales</taxon>
        <taxon>Bacillaceae</taxon>
        <taxon>Neobacillus</taxon>
    </lineage>
</organism>
<dbReference type="AlphaFoldDB" id="A0AB94ISZ6"/>
<gene>
    <name evidence="4" type="ORF">BAVI_03824</name>
</gene>
<keyword evidence="5" id="KW-1185">Reference proteome</keyword>
<dbReference type="InterPro" id="IPR028082">
    <property type="entry name" value="Peripla_BP_I"/>
</dbReference>
<comment type="similarity">
    <text evidence="2">Belongs to the bacterial solute-binding protein 2 family.</text>
</comment>
<dbReference type="Gene3D" id="3.40.50.2300">
    <property type="match status" value="2"/>
</dbReference>
<feature type="domain" description="Periplasmic binding protein" evidence="3">
    <location>
        <begin position="49"/>
        <end position="302"/>
    </location>
</feature>
<dbReference type="EMBL" id="ALAN01000026">
    <property type="protein sequence ID" value="ETI70184.1"/>
    <property type="molecule type" value="Genomic_DNA"/>
</dbReference>
<dbReference type="Pfam" id="PF13407">
    <property type="entry name" value="Peripla_BP_4"/>
    <property type="match status" value="1"/>
</dbReference>
<dbReference type="PANTHER" id="PTHR30036:SF7">
    <property type="entry name" value="ABC TRANSPORTER PERIPLASMIC-BINDING PROTEIN YPHF"/>
    <property type="match status" value="1"/>
</dbReference>
<dbReference type="InterPro" id="IPR050555">
    <property type="entry name" value="Bact_Solute-Bind_Prot2"/>
</dbReference>
<dbReference type="GO" id="GO:0030246">
    <property type="term" value="F:carbohydrate binding"/>
    <property type="evidence" value="ECO:0007669"/>
    <property type="project" value="TreeGrafter"/>
</dbReference>
<evidence type="ECO:0000313" key="5">
    <source>
        <dbReference type="Proteomes" id="UP000018877"/>
    </source>
</evidence>
<comment type="caution">
    <text evidence="4">The sequence shown here is derived from an EMBL/GenBank/DDBJ whole genome shotgun (WGS) entry which is preliminary data.</text>
</comment>
<dbReference type="PANTHER" id="PTHR30036">
    <property type="entry name" value="D-XYLOSE-BINDING PERIPLASMIC PROTEIN"/>
    <property type="match status" value="1"/>
</dbReference>
<dbReference type="GO" id="GO:0030288">
    <property type="term" value="C:outer membrane-bounded periplasmic space"/>
    <property type="evidence" value="ECO:0007669"/>
    <property type="project" value="TreeGrafter"/>
</dbReference>
<evidence type="ECO:0000256" key="1">
    <source>
        <dbReference type="ARBA" id="ARBA00004196"/>
    </source>
</evidence>
<name>A0AB94ISZ6_9BACI</name>